<dbReference type="GO" id="GO:0005840">
    <property type="term" value="C:ribosome"/>
    <property type="evidence" value="ECO:0007669"/>
    <property type="project" value="UniProtKB-KW"/>
</dbReference>
<keyword evidence="3 5" id="KW-0687">Ribonucleoprotein</keyword>
<dbReference type="GO" id="GO:0003735">
    <property type="term" value="F:structural constituent of ribosome"/>
    <property type="evidence" value="ECO:0007669"/>
    <property type="project" value="InterPro"/>
</dbReference>
<dbReference type="STRING" id="1802114.A2719_02180"/>
<feature type="region of interest" description="Disordered" evidence="6">
    <location>
        <begin position="42"/>
        <end position="85"/>
    </location>
</feature>
<dbReference type="GO" id="GO:0006412">
    <property type="term" value="P:translation"/>
    <property type="evidence" value="ECO:0007669"/>
    <property type="project" value="UniProtKB-UniRule"/>
</dbReference>
<dbReference type="SUPFAM" id="SSF52166">
    <property type="entry name" value="Ribosomal protein L4"/>
    <property type="match status" value="1"/>
</dbReference>
<dbReference type="Pfam" id="PF00573">
    <property type="entry name" value="Ribosomal_L4"/>
    <property type="match status" value="1"/>
</dbReference>
<comment type="caution">
    <text evidence="7">The sequence shown here is derived from an EMBL/GenBank/DDBJ whole genome shotgun (WGS) entry which is preliminary data.</text>
</comment>
<dbReference type="NCBIfam" id="TIGR03953">
    <property type="entry name" value="rplD_bact"/>
    <property type="match status" value="1"/>
</dbReference>
<reference evidence="7 8" key="1">
    <citation type="journal article" date="2016" name="Nat. Commun.">
        <title>Thousands of microbial genomes shed light on interconnected biogeochemical processes in an aquifer system.</title>
        <authorList>
            <person name="Anantharaman K."/>
            <person name="Brown C.T."/>
            <person name="Hug L.A."/>
            <person name="Sharon I."/>
            <person name="Castelle C.J."/>
            <person name="Probst A.J."/>
            <person name="Thomas B.C."/>
            <person name="Singh A."/>
            <person name="Wilkins M.J."/>
            <person name="Karaoz U."/>
            <person name="Brodie E.L."/>
            <person name="Williams K.H."/>
            <person name="Hubbard S.S."/>
            <person name="Banfield J.F."/>
        </authorList>
    </citation>
    <scope>NUCLEOTIDE SEQUENCE [LARGE SCALE GENOMIC DNA]</scope>
</reference>
<comment type="subunit">
    <text evidence="5">Part of the 50S ribosomal subunit.</text>
</comment>
<accession>A0A1G2G1F7</accession>
<dbReference type="InterPro" id="IPR013005">
    <property type="entry name" value="Ribosomal_uL4-like"/>
</dbReference>
<organism evidence="7 8">
    <name type="scientific">Candidatus Ryanbacteria bacterium RIFCSPHIGHO2_01_FULL_45_22</name>
    <dbReference type="NCBI Taxonomy" id="1802114"/>
    <lineage>
        <taxon>Bacteria</taxon>
        <taxon>Candidatus Ryaniibacteriota</taxon>
    </lineage>
</organism>
<dbReference type="Gene3D" id="3.40.1370.10">
    <property type="match status" value="1"/>
</dbReference>
<evidence type="ECO:0000313" key="7">
    <source>
        <dbReference type="EMBL" id="OGZ44149.1"/>
    </source>
</evidence>
<comment type="function">
    <text evidence="5">Forms part of the polypeptide exit tunnel.</text>
</comment>
<dbReference type="GO" id="GO:1990904">
    <property type="term" value="C:ribonucleoprotein complex"/>
    <property type="evidence" value="ECO:0007669"/>
    <property type="project" value="UniProtKB-KW"/>
</dbReference>
<dbReference type="Proteomes" id="UP000177480">
    <property type="component" value="Unassembled WGS sequence"/>
</dbReference>
<evidence type="ECO:0000256" key="6">
    <source>
        <dbReference type="SAM" id="MobiDB-lite"/>
    </source>
</evidence>
<comment type="similarity">
    <text evidence="1 5">Belongs to the universal ribosomal protein uL4 family.</text>
</comment>
<dbReference type="PANTHER" id="PTHR10746:SF6">
    <property type="entry name" value="LARGE RIBOSOMAL SUBUNIT PROTEIN UL4M"/>
    <property type="match status" value="1"/>
</dbReference>
<keyword evidence="5" id="KW-0694">RNA-binding</keyword>
<dbReference type="InterPro" id="IPR002136">
    <property type="entry name" value="Ribosomal_uL4"/>
</dbReference>
<keyword evidence="2 5" id="KW-0689">Ribosomal protein</keyword>
<proteinExistence type="inferred from homology"/>
<gene>
    <name evidence="5" type="primary">rplD</name>
    <name evidence="7" type="ORF">A2719_02180</name>
</gene>
<dbReference type="EMBL" id="MHNK01000007">
    <property type="protein sequence ID" value="OGZ44149.1"/>
    <property type="molecule type" value="Genomic_DNA"/>
</dbReference>
<evidence type="ECO:0000256" key="5">
    <source>
        <dbReference type="HAMAP-Rule" id="MF_01328"/>
    </source>
</evidence>
<name>A0A1G2G1F7_9BACT</name>
<protein>
    <recommendedName>
        <fullName evidence="4 5">Large ribosomal subunit protein uL4</fullName>
    </recommendedName>
</protein>
<evidence type="ECO:0000256" key="1">
    <source>
        <dbReference type="ARBA" id="ARBA00010528"/>
    </source>
</evidence>
<evidence type="ECO:0000313" key="8">
    <source>
        <dbReference type="Proteomes" id="UP000177480"/>
    </source>
</evidence>
<dbReference type="AlphaFoldDB" id="A0A1G2G1F7"/>
<feature type="compositionally biased region" description="Basic residues" evidence="6">
    <location>
        <begin position="62"/>
        <end position="76"/>
    </location>
</feature>
<keyword evidence="5" id="KW-0699">rRNA-binding</keyword>
<dbReference type="HAMAP" id="MF_01328_B">
    <property type="entry name" value="Ribosomal_uL4_B"/>
    <property type="match status" value="1"/>
</dbReference>
<dbReference type="GO" id="GO:0019843">
    <property type="term" value="F:rRNA binding"/>
    <property type="evidence" value="ECO:0007669"/>
    <property type="project" value="UniProtKB-UniRule"/>
</dbReference>
<evidence type="ECO:0000256" key="2">
    <source>
        <dbReference type="ARBA" id="ARBA00022980"/>
    </source>
</evidence>
<evidence type="ECO:0000256" key="4">
    <source>
        <dbReference type="ARBA" id="ARBA00035244"/>
    </source>
</evidence>
<comment type="function">
    <text evidence="5">One of the primary rRNA binding proteins, this protein initially binds near the 5'-end of the 23S rRNA. It is important during the early stages of 50S assembly. It makes multiple contacts with different domains of the 23S rRNA in the assembled 50S subunit and ribosome.</text>
</comment>
<dbReference type="PANTHER" id="PTHR10746">
    <property type="entry name" value="50S RIBOSOMAL PROTEIN L4"/>
    <property type="match status" value="1"/>
</dbReference>
<dbReference type="InterPro" id="IPR023574">
    <property type="entry name" value="Ribosomal_uL4_dom_sf"/>
</dbReference>
<sequence>METNVYNASGEKTGMVQLPDSVFGLPWNAALVKQVVEAGRANKRANTAHTKDRGEVSGGGKKPWKQKGTGRARHGSIRSPLWIGGGVTHGPRTERVYDQKINKRMRRKALLVSLSGKAKSGEIVVMEDLSFPSGRAREAHSLFCALVMKGGIADIGGNKATTLVALPTHDASTARALRNLPRVQSCEARNVTVESVLGVKYVMVPKSSLLVLESLAKLGQ</sequence>
<evidence type="ECO:0000256" key="3">
    <source>
        <dbReference type="ARBA" id="ARBA00023274"/>
    </source>
</evidence>